<dbReference type="Gene3D" id="1.25.40.180">
    <property type="match status" value="1"/>
</dbReference>
<keyword evidence="3" id="KW-0648">Protein biosynthesis</keyword>
<keyword evidence="3" id="KW-0396">Initiation factor</keyword>
<evidence type="ECO:0000256" key="1">
    <source>
        <dbReference type="SAM" id="MobiDB-lite"/>
    </source>
</evidence>
<feature type="non-terminal residue" evidence="3">
    <location>
        <position position="488"/>
    </location>
</feature>
<gene>
    <name evidence="3" type="ORF">FWK35_00029119</name>
</gene>
<evidence type="ECO:0000313" key="3">
    <source>
        <dbReference type="EMBL" id="KAF0721330.1"/>
    </source>
</evidence>
<dbReference type="SMART" id="SM00543">
    <property type="entry name" value="MIF4G"/>
    <property type="match status" value="1"/>
</dbReference>
<protein>
    <submittedName>
        <fullName evidence="3">Eukaryotic translation initiation factor 4 gamma 3-like isoform X4</fullName>
    </submittedName>
</protein>
<comment type="caution">
    <text evidence="3">The sequence shown here is derived from an EMBL/GenBank/DDBJ whole genome shotgun (WGS) entry which is preliminary data.</text>
</comment>
<dbReference type="AlphaFoldDB" id="A0A6G0W5R6"/>
<feature type="compositionally biased region" description="Basic and acidic residues" evidence="1">
    <location>
        <begin position="473"/>
        <end position="488"/>
    </location>
</feature>
<keyword evidence="4" id="KW-1185">Reference proteome</keyword>
<dbReference type="GO" id="GO:0003729">
    <property type="term" value="F:mRNA binding"/>
    <property type="evidence" value="ECO:0007669"/>
    <property type="project" value="TreeGrafter"/>
</dbReference>
<organism evidence="3 4">
    <name type="scientific">Aphis craccivora</name>
    <name type="common">Cowpea aphid</name>
    <dbReference type="NCBI Taxonomy" id="307492"/>
    <lineage>
        <taxon>Eukaryota</taxon>
        <taxon>Metazoa</taxon>
        <taxon>Ecdysozoa</taxon>
        <taxon>Arthropoda</taxon>
        <taxon>Hexapoda</taxon>
        <taxon>Insecta</taxon>
        <taxon>Pterygota</taxon>
        <taxon>Neoptera</taxon>
        <taxon>Paraneoptera</taxon>
        <taxon>Hemiptera</taxon>
        <taxon>Sternorrhyncha</taxon>
        <taxon>Aphidomorpha</taxon>
        <taxon>Aphidoidea</taxon>
        <taxon>Aphididae</taxon>
        <taxon>Aphidini</taxon>
        <taxon>Aphis</taxon>
        <taxon>Aphis</taxon>
    </lineage>
</organism>
<feature type="non-terminal residue" evidence="3">
    <location>
        <position position="1"/>
    </location>
</feature>
<dbReference type="InterPro" id="IPR016024">
    <property type="entry name" value="ARM-type_fold"/>
</dbReference>
<evidence type="ECO:0000259" key="2">
    <source>
        <dbReference type="SMART" id="SM00543"/>
    </source>
</evidence>
<dbReference type="GO" id="GO:0016281">
    <property type="term" value="C:eukaryotic translation initiation factor 4F complex"/>
    <property type="evidence" value="ECO:0007669"/>
    <property type="project" value="TreeGrafter"/>
</dbReference>
<dbReference type="Proteomes" id="UP000478052">
    <property type="component" value="Unassembled WGS sequence"/>
</dbReference>
<dbReference type="PANTHER" id="PTHR23253:SF78">
    <property type="entry name" value="EUKARYOTIC TRANSLATION INITIATION FACTOR 4G1, ISOFORM B-RELATED"/>
    <property type="match status" value="1"/>
</dbReference>
<feature type="region of interest" description="Disordered" evidence="1">
    <location>
        <begin position="466"/>
        <end position="488"/>
    </location>
</feature>
<dbReference type="SUPFAM" id="SSF48371">
    <property type="entry name" value="ARM repeat"/>
    <property type="match status" value="1"/>
</dbReference>
<dbReference type="PANTHER" id="PTHR23253">
    <property type="entry name" value="EUKARYOTIC TRANSLATION INITIATION FACTOR 4 GAMMA"/>
    <property type="match status" value="1"/>
</dbReference>
<reference evidence="3 4" key="1">
    <citation type="submission" date="2019-08" db="EMBL/GenBank/DDBJ databases">
        <title>Whole genome of Aphis craccivora.</title>
        <authorList>
            <person name="Voronova N.V."/>
            <person name="Shulinski R.S."/>
            <person name="Bandarenka Y.V."/>
            <person name="Zhorov D.G."/>
            <person name="Warner D."/>
        </authorList>
    </citation>
    <scope>NUCLEOTIDE SEQUENCE [LARGE SCALE GENOMIC DNA]</scope>
    <source>
        <strain evidence="3">180601</strain>
        <tissue evidence="3">Whole Body</tissue>
    </source>
</reference>
<name>A0A6G0W5R6_APHCR</name>
<dbReference type="EMBL" id="VUJU01009228">
    <property type="protein sequence ID" value="KAF0721330.1"/>
    <property type="molecule type" value="Genomic_DNA"/>
</dbReference>
<dbReference type="GO" id="GO:0003743">
    <property type="term" value="F:translation initiation factor activity"/>
    <property type="evidence" value="ECO:0007669"/>
    <property type="project" value="UniProtKB-KW"/>
</dbReference>
<sequence>DLNKDVRSILNKITTDNMLSLTERFKALPIDTIQRLERTIDLVFEKAIEEQSFAPLCASLCSAMKTVQVNSKDGETASFKKLIINKCQSLFELDKAQEIYSAKKLTEINSCKDPEKKKEMQIEFEEDERRLRKRIVGNRRFIGELFKQKIITSSIMFYCIVNLVTKRVEVPLECICNLLKTAGKELEQSYDLNFIFDKLKALTSGERKSKIPSRIKFMIQDVIDLRRDKWIPRCTDSNHHLGDDQVIGEENKSHRMLFTPSPRPLQMTNLPQGPQNPPVANMSDAQNLHGQSLISQSQPMEMALNTQPMQQVPLQPSTTPIQIHEAFRHVRKKKIVNKVIDPNTGREIALNNSLQGPPTADEMEKMKVQSQFQSQVQSAVKKYDTKSSDNNPVYLPGDVANQLSCNHPVAACYPFNPQQTSQTAIPMPYINNPTNQQVKSKFKKKVSLSLRDEIILNQTEDAWVPTAAKRAKKSEVSKTKDEEEHKND</sequence>
<proteinExistence type="predicted"/>
<evidence type="ECO:0000313" key="4">
    <source>
        <dbReference type="Proteomes" id="UP000478052"/>
    </source>
</evidence>
<accession>A0A6G0W5R6</accession>
<feature type="domain" description="MIF4G" evidence="2">
    <location>
        <begin position="3"/>
        <end position="229"/>
    </location>
</feature>
<dbReference type="OrthoDB" id="6631006at2759"/>
<dbReference type="InterPro" id="IPR003890">
    <property type="entry name" value="MIF4G-like_typ-3"/>
</dbReference>
<dbReference type="Pfam" id="PF02854">
    <property type="entry name" value="MIF4G"/>
    <property type="match status" value="1"/>
</dbReference>